<accession>A0A9N6WSI8</accession>
<protein>
    <submittedName>
        <fullName evidence="1">Tail fiber protein</fullName>
    </submittedName>
</protein>
<dbReference type="EMBL" id="OX359470">
    <property type="protein sequence ID" value="CAI3971111.1"/>
    <property type="molecule type" value="Genomic_DNA"/>
</dbReference>
<dbReference type="InterPro" id="IPR008979">
    <property type="entry name" value="Galactose-bd-like_sf"/>
</dbReference>
<evidence type="ECO:0000313" key="1">
    <source>
        <dbReference type="EMBL" id="CAI3971111.1"/>
    </source>
</evidence>
<proteinExistence type="predicted"/>
<reference evidence="1" key="1">
    <citation type="submission" date="2022-10" db="EMBL/GenBank/DDBJ databases">
        <authorList>
            <person name="Meaden S."/>
        </authorList>
    </citation>
    <scope>NUCLEOTIDE SEQUENCE</scope>
</reference>
<gene>
    <name evidence="1" type="ORF">ORM20_00062</name>
</gene>
<organism evidence="1">
    <name type="scientific">Ochrobactrum phage ORM_20</name>
    <dbReference type="NCBI Taxonomy" id="2985243"/>
    <lineage>
        <taxon>Viruses</taxon>
    </lineage>
</organism>
<name>A0A9N6WSI8_9VIRU</name>
<dbReference type="SUPFAM" id="SSF49785">
    <property type="entry name" value="Galactose-binding domain-like"/>
    <property type="match status" value="1"/>
</dbReference>
<sequence length="554" mass="59856">MATNKFEKTPEGVTQYLVGHDENGFMKKELTSSFARTDKIIKGDGINITFDPATNVVTVALDPDVATTIENSKVVDTLKALAFKDKVELADIEALGDRNSNTFLSGDGTFRTPSGAGDMVASVYDPDGIAADAFSLGNMKETADAKKFTSVEKDKLGEIEVGATKNQTDAHLLDRQNHTGTQLLETISDAGELAALDNITMSRVTDAGSLATKNSILLSEVTDAGLLAGKDDITMSLVTDAGELAVLDSITTDRIVNAGILSGWRNKLINGDFSIWQRTNGASVAIGSGTTIYGPDRWIFRGTSATGGAMLAARARHGSGTNADYYLRIDRTNVTDTQYIAQRIENLRQFRGKKITISFFMTNSAPETVYMKLDANYGTGGTPSALETIYTGPDITIENGKVTAVVDIPDHSGKTFGTDNNDYLALFIHFRGTSNATLRIWNVSLVEGDATAEEDPFSPRHIQQELALCERYYETGRASFGGYGHSASFNYYTSQNFKVTKRATPSVTVLTDLSTNVSEQIALNPTTKMFSYSYKAVAQGNIYVSANWIADAEL</sequence>